<evidence type="ECO:0000313" key="1">
    <source>
        <dbReference type="EMBL" id="QHS86419.1"/>
    </source>
</evidence>
<organism evidence="1">
    <name type="scientific">viral metagenome</name>
    <dbReference type="NCBI Taxonomy" id="1070528"/>
    <lineage>
        <taxon>unclassified sequences</taxon>
        <taxon>metagenomes</taxon>
        <taxon>organismal metagenomes</taxon>
    </lineage>
</organism>
<dbReference type="AlphaFoldDB" id="A0A6C0B4G9"/>
<name>A0A6C0B4G9_9ZZZZ</name>
<sequence>METRSRKTVAKSRTRKASPPHIEIVSGNEGQDYTLTRLEKMQGEKHIYKLEFDNAEGDRCINYIDDANRHVVFKGADGKYVLLKLPSTNSKSKVSSMSDMKKKCADALAKKRTIGNKNVQLVKDAILLQACAPEINLSAAQHSIEELNRELRKKCPNLHLKLAPYYDFLEPLKRYGEHGHVCIGCQYYNTLILALCTDDRCISSIELIMVHEGEILINSKTDEDQEGKKYNKLLRAVLSIVGYKIPGMRFFKSTAINPVSTWLLIQYSNARVVEGDPFIDFLNGRKVTKELIQEYYPADKREHKEVKLIVDLNAENAADAHKQFKKIVTAENELVC</sequence>
<protein>
    <submittedName>
        <fullName evidence="1">Uncharacterized protein</fullName>
    </submittedName>
</protein>
<reference evidence="1" key="1">
    <citation type="journal article" date="2020" name="Nature">
        <title>Giant virus diversity and host interactions through global metagenomics.</title>
        <authorList>
            <person name="Schulz F."/>
            <person name="Roux S."/>
            <person name="Paez-Espino D."/>
            <person name="Jungbluth S."/>
            <person name="Walsh D.A."/>
            <person name="Denef V.J."/>
            <person name="McMahon K.D."/>
            <person name="Konstantinidis K.T."/>
            <person name="Eloe-Fadrosh E.A."/>
            <person name="Kyrpides N.C."/>
            <person name="Woyke T."/>
        </authorList>
    </citation>
    <scope>NUCLEOTIDE SEQUENCE</scope>
    <source>
        <strain evidence="1">GVMAG-M-3300009187-29</strain>
    </source>
</reference>
<proteinExistence type="predicted"/>
<accession>A0A6C0B4G9</accession>
<dbReference type="EMBL" id="MN739055">
    <property type="protein sequence ID" value="QHS86419.1"/>
    <property type="molecule type" value="Genomic_DNA"/>
</dbReference>